<dbReference type="KEGG" id="kus:B9G99_05375"/>
<keyword evidence="7" id="KW-1185">Reference proteome</keyword>
<feature type="domain" description="Ketoreductase" evidence="5">
    <location>
        <begin position="7"/>
        <end position="187"/>
    </location>
</feature>
<accession>A0A2Z2HGP6</accession>
<proteinExistence type="inferred from homology"/>
<keyword evidence="2" id="KW-0560">Oxidoreductase</keyword>
<evidence type="ECO:0000256" key="2">
    <source>
        <dbReference type="ARBA" id="ARBA00023002"/>
    </source>
</evidence>
<dbReference type="RefSeq" id="WP_086621081.1">
    <property type="nucleotide sequence ID" value="NZ_CP021323.1"/>
</dbReference>
<organism evidence="6 7">
    <name type="scientific">Kushneria konosiri</name>
    <dbReference type="NCBI Taxonomy" id="698828"/>
    <lineage>
        <taxon>Bacteria</taxon>
        <taxon>Pseudomonadati</taxon>
        <taxon>Pseudomonadota</taxon>
        <taxon>Gammaproteobacteria</taxon>
        <taxon>Oceanospirillales</taxon>
        <taxon>Halomonadaceae</taxon>
        <taxon>Kushneria</taxon>
    </lineage>
</organism>
<dbReference type="GO" id="GO:0016491">
    <property type="term" value="F:oxidoreductase activity"/>
    <property type="evidence" value="ECO:0007669"/>
    <property type="project" value="UniProtKB-KW"/>
</dbReference>
<dbReference type="PROSITE" id="PS51257">
    <property type="entry name" value="PROKAR_LIPOPROTEIN"/>
    <property type="match status" value="1"/>
</dbReference>
<comment type="similarity">
    <text evidence="1 3">Belongs to the short-chain dehydrogenases/reductases (SDR) family.</text>
</comment>
<dbReference type="NCBIfam" id="NF005495">
    <property type="entry name" value="PRK07109.1"/>
    <property type="match status" value="1"/>
</dbReference>
<evidence type="ECO:0000313" key="6">
    <source>
        <dbReference type="EMBL" id="ARS52381.1"/>
    </source>
</evidence>
<dbReference type="PRINTS" id="PR00080">
    <property type="entry name" value="SDRFAMILY"/>
</dbReference>
<reference evidence="6 7" key="1">
    <citation type="journal article" date="2017" name="Int. J. Syst. Evol. Microbiol.">
        <title>Kushneria konosiri sp. nov., isolated from the Korean salt-fermented seafood Daemi-jeot.</title>
        <authorList>
            <person name="Yun J.H."/>
            <person name="Park S.K."/>
            <person name="Lee J.Y."/>
            <person name="Jung M.J."/>
            <person name="Bae J.W."/>
        </authorList>
    </citation>
    <scope>NUCLEOTIDE SEQUENCE [LARGE SCALE GENOMIC DNA]</scope>
    <source>
        <strain evidence="6 7">X49</strain>
    </source>
</reference>
<dbReference type="EMBL" id="CP021323">
    <property type="protein sequence ID" value="ARS52381.1"/>
    <property type="molecule type" value="Genomic_DNA"/>
</dbReference>
<dbReference type="InterPro" id="IPR002347">
    <property type="entry name" value="SDR_fam"/>
</dbReference>
<evidence type="ECO:0000313" key="7">
    <source>
        <dbReference type="Proteomes" id="UP000250025"/>
    </source>
</evidence>
<dbReference type="InterPro" id="IPR057326">
    <property type="entry name" value="KR_dom"/>
</dbReference>
<dbReference type="AlphaFoldDB" id="A0A2Z2HGP6"/>
<evidence type="ECO:0000256" key="3">
    <source>
        <dbReference type="RuleBase" id="RU000363"/>
    </source>
</evidence>
<protein>
    <submittedName>
        <fullName evidence="6">Short-chain dehydrogenase</fullName>
    </submittedName>
</protein>
<dbReference type="InterPro" id="IPR020904">
    <property type="entry name" value="Sc_DH/Rdtase_CS"/>
</dbReference>
<evidence type="ECO:0000259" key="5">
    <source>
        <dbReference type="SMART" id="SM00822"/>
    </source>
</evidence>
<dbReference type="Pfam" id="PF00106">
    <property type="entry name" value="adh_short"/>
    <property type="match status" value="1"/>
</dbReference>
<name>A0A2Z2HGP6_9GAMM</name>
<dbReference type="PROSITE" id="PS00061">
    <property type="entry name" value="ADH_SHORT"/>
    <property type="match status" value="1"/>
</dbReference>
<dbReference type="SUPFAM" id="SSF51735">
    <property type="entry name" value="NAD(P)-binding Rossmann-fold domains"/>
    <property type="match status" value="1"/>
</dbReference>
<dbReference type="Proteomes" id="UP000250025">
    <property type="component" value="Chromosome"/>
</dbReference>
<gene>
    <name evidence="6" type="ORF">B9G99_05375</name>
</gene>
<dbReference type="Gene3D" id="3.40.50.720">
    <property type="entry name" value="NAD(P)-binding Rossmann-like Domain"/>
    <property type="match status" value="1"/>
</dbReference>
<dbReference type="InterPro" id="IPR036291">
    <property type="entry name" value="NAD(P)-bd_dom_sf"/>
</dbReference>
<dbReference type="SMART" id="SM00822">
    <property type="entry name" value="PKS_KR"/>
    <property type="match status" value="1"/>
</dbReference>
<evidence type="ECO:0000256" key="1">
    <source>
        <dbReference type="ARBA" id="ARBA00006484"/>
    </source>
</evidence>
<feature type="region of interest" description="Disordered" evidence="4">
    <location>
        <begin position="263"/>
        <end position="286"/>
    </location>
</feature>
<dbReference type="PANTHER" id="PTHR44196">
    <property type="entry name" value="DEHYDROGENASE/REDUCTASE SDR FAMILY MEMBER 7B"/>
    <property type="match status" value="1"/>
</dbReference>
<evidence type="ECO:0000256" key="4">
    <source>
        <dbReference type="SAM" id="MobiDB-lite"/>
    </source>
</evidence>
<dbReference type="PANTHER" id="PTHR44196:SF1">
    <property type="entry name" value="DEHYDROGENASE_REDUCTASE SDR FAMILY MEMBER 7B"/>
    <property type="match status" value="1"/>
</dbReference>
<dbReference type="PRINTS" id="PR00081">
    <property type="entry name" value="GDHRDH"/>
</dbReference>
<dbReference type="OrthoDB" id="9781689at2"/>
<dbReference type="GO" id="GO:0016020">
    <property type="term" value="C:membrane"/>
    <property type="evidence" value="ECO:0007669"/>
    <property type="project" value="TreeGrafter"/>
</dbReference>
<sequence>MPRETQEVTVVTGAGAGLGCAIAHEFAHHGSHVGLIGRDEGRLETVKKALEAMGVRAVVVSADVADADQVEAAAEQIEAALGPIDVWVNAAMTTLFSSLSDMSPEDYRRVTDVTYHGNVYGTMAALKRMRARNSGTIVQVGSALAYRAVPLQSAYCGAKHAIKGYTQALRTELLNEGSRVHVTMVEMPGLNTPQFDWCKSHLPHRARPVAPVYQPEVGARAVYWAAHHRRREIYVGRSAVMSIWGNKVFPGLLDRYLARTAVSGQQTDERRPPGRPDNLWQPVPGARGAHGRFDDEALSTSAQLWATTHRHELGLMAGALVIVGSLLKAGSRRSTRRLKRR</sequence>